<accession>A0A1J5NWL4</accession>
<dbReference type="EMBL" id="MLJW01008859">
    <property type="protein sequence ID" value="OIQ63609.1"/>
    <property type="molecule type" value="Genomic_DNA"/>
</dbReference>
<organism evidence="2">
    <name type="scientific">mine drainage metagenome</name>
    <dbReference type="NCBI Taxonomy" id="410659"/>
    <lineage>
        <taxon>unclassified sequences</taxon>
        <taxon>metagenomes</taxon>
        <taxon>ecological metagenomes</taxon>
    </lineage>
</organism>
<comment type="caution">
    <text evidence="2">The sequence shown here is derived from an EMBL/GenBank/DDBJ whole genome shotgun (WGS) entry which is preliminary data.</text>
</comment>
<sequence length="77" mass="8061">MMGSMVLASPSDHGSRKNTASMPAPSAASSHISRVMLAMKVTSGVALPGLACFQRARMSSTTHSGKMLPTTTRVMPR</sequence>
<dbReference type="AlphaFoldDB" id="A0A1J5NWL4"/>
<proteinExistence type="predicted"/>
<feature type="region of interest" description="Disordered" evidence="1">
    <location>
        <begin position="58"/>
        <end position="77"/>
    </location>
</feature>
<gene>
    <name evidence="2" type="ORF">GALL_548520</name>
</gene>
<evidence type="ECO:0000256" key="1">
    <source>
        <dbReference type="SAM" id="MobiDB-lite"/>
    </source>
</evidence>
<evidence type="ECO:0000313" key="2">
    <source>
        <dbReference type="EMBL" id="OIQ63609.1"/>
    </source>
</evidence>
<reference evidence="2" key="1">
    <citation type="submission" date="2016-10" db="EMBL/GenBank/DDBJ databases">
        <title>Sequence of Gallionella enrichment culture.</title>
        <authorList>
            <person name="Poehlein A."/>
            <person name="Muehling M."/>
            <person name="Daniel R."/>
        </authorList>
    </citation>
    <scope>NUCLEOTIDE SEQUENCE</scope>
</reference>
<protein>
    <submittedName>
        <fullName evidence="2">Uncharacterized protein</fullName>
    </submittedName>
</protein>
<feature type="region of interest" description="Disordered" evidence="1">
    <location>
        <begin position="1"/>
        <end position="29"/>
    </location>
</feature>
<name>A0A1J5NWL4_9ZZZZ</name>
<feature type="compositionally biased region" description="Low complexity" evidence="1">
    <location>
        <begin position="20"/>
        <end position="29"/>
    </location>
</feature>